<dbReference type="eggNOG" id="COG0500">
    <property type="taxonomic scope" value="Bacteria"/>
</dbReference>
<organism evidence="2 3">
    <name type="scientific">Acidimicrobium ferrooxidans (strain DSM 10331 / JCM 15462 / NBRC 103882 / ICP)</name>
    <dbReference type="NCBI Taxonomy" id="525909"/>
    <lineage>
        <taxon>Bacteria</taxon>
        <taxon>Bacillati</taxon>
        <taxon>Actinomycetota</taxon>
        <taxon>Acidimicrobiia</taxon>
        <taxon>Acidimicrobiales</taxon>
        <taxon>Acidimicrobiaceae</taxon>
        <taxon>Acidimicrobium</taxon>
    </lineage>
</organism>
<name>C7LXU7_ACIFD</name>
<proteinExistence type="predicted"/>
<dbReference type="EMBL" id="CP001631">
    <property type="protein sequence ID" value="ACU53555.1"/>
    <property type="molecule type" value="Genomic_DNA"/>
</dbReference>
<keyword evidence="2" id="KW-0808">Transferase</keyword>
<protein>
    <submittedName>
        <fullName evidence="2">Methyltransferase type 11</fullName>
    </submittedName>
</protein>
<dbReference type="RefSeq" id="WP_015798050.1">
    <property type="nucleotide sequence ID" value="NC_013124.1"/>
</dbReference>
<dbReference type="Gene3D" id="3.40.50.150">
    <property type="entry name" value="Vaccinia Virus protein VP39"/>
    <property type="match status" value="1"/>
</dbReference>
<keyword evidence="2" id="KW-0489">Methyltransferase</keyword>
<dbReference type="SUPFAM" id="SSF53335">
    <property type="entry name" value="S-adenosyl-L-methionine-dependent methyltransferases"/>
    <property type="match status" value="1"/>
</dbReference>
<dbReference type="KEGG" id="afo:Afer_0601"/>
<accession>C7LXU7</accession>
<dbReference type="InterPro" id="IPR029063">
    <property type="entry name" value="SAM-dependent_MTases_sf"/>
</dbReference>
<dbReference type="GO" id="GO:0008757">
    <property type="term" value="F:S-adenosylmethionine-dependent methyltransferase activity"/>
    <property type="evidence" value="ECO:0007669"/>
    <property type="project" value="InterPro"/>
</dbReference>
<dbReference type="HOGENOM" id="CLU_1030099_0_0_11"/>
<dbReference type="Proteomes" id="UP000000771">
    <property type="component" value="Chromosome"/>
</dbReference>
<dbReference type="STRING" id="525909.Afer_0601"/>
<sequence length="266" mass="29228">MTILDPIEARWRRNLAAWAIPPEIARHGDASPWRLDPAMFLPDPDAPLSPSHRATRALLERADEGSLLDVGSGAGAAFWPVVESARRVIALDEHAGMIEALLAEARRHPTVLVETRVGRLEELLPTMESVDVVTSHHVAYNVADLGLYLGELVRIAHVGMVLELTLHHPHYGSAAMFEALWGVARPSEPSAADVIEALWALGLEPTVEVHSGTRRRDDPAARREALRRRLCLGEQEVARLDELLRDPGELANPSVTIVVDLDERTA</sequence>
<dbReference type="OrthoDB" id="5242847at2"/>
<dbReference type="GO" id="GO:0032259">
    <property type="term" value="P:methylation"/>
    <property type="evidence" value="ECO:0007669"/>
    <property type="project" value="UniProtKB-KW"/>
</dbReference>
<gene>
    <name evidence="2" type="ordered locus">Afer_0601</name>
</gene>
<reference evidence="2 3" key="1">
    <citation type="journal article" date="2009" name="Stand. Genomic Sci.">
        <title>Complete genome sequence of Acidimicrobium ferrooxidans type strain (ICP).</title>
        <authorList>
            <person name="Clum A."/>
            <person name="Nolan M."/>
            <person name="Lang E."/>
            <person name="Glavina Del Rio T."/>
            <person name="Tice H."/>
            <person name="Copeland A."/>
            <person name="Cheng J.F."/>
            <person name="Lucas S."/>
            <person name="Chen F."/>
            <person name="Bruce D."/>
            <person name="Goodwin L."/>
            <person name="Pitluck S."/>
            <person name="Ivanova N."/>
            <person name="Mavrommatis K."/>
            <person name="Mikhailova N."/>
            <person name="Pati A."/>
            <person name="Chen A."/>
            <person name="Palaniappan K."/>
            <person name="Goker M."/>
            <person name="Spring S."/>
            <person name="Land M."/>
            <person name="Hauser L."/>
            <person name="Chang Y.J."/>
            <person name="Jeffries C.C."/>
            <person name="Chain P."/>
            <person name="Bristow J."/>
            <person name="Eisen J.A."/>
            <person name="Markowitz V."/>
            <person name="Hugenholtz P."/>
            <person name="Kyrpides N.C."/>
            <person name="Klenk H.P."/>
            <person name="Lapidus A."/>
        </authorList>
    </citation>
    <scope>NUCLEOTIDE SEQUENCE [LARGE SCALE GENOMIC DNA]</scope>
    <source>
        <strain evidence="3">DSM 10331 / JCM 15462 / NBRC 103882 / ICP</strain>
    </source>
</reference>
<dbReference type="CDD" id="cd02440">
    <property type="entry name" value="AdoMet_MTases"/>
    <property type="match status" value="1"/>
</dbReference>
<keyword evidence="3" id="KW-1185">Reference proteome</keyword>
<evidence type="ECO:0000313" key="3">
    <source>
        <dbReference type="Proteomes" id="UP000000771"/>
    </source>
</evidence>
<dbReference type="Pfam" id="PF08241">
    <property type="entry name" value="Methyltransf_11"/>
    <property type="match status" value="1"/>
</dbReference>
<evidence type="ECO:0000259" key="1">
    <source>
        <dbReference type="Pfam" id="PF08241"/>
    </source>
</evidence>
<feature type="domain" description="Methyltransferase type 11" evidence="1">
    <location>
        <begin position="68"/>
        <end position="157"/>
    </location>
</feature>
<evidence type="ECO:0000313" key="2">
    <source>
        <dbReference type="EMBL" id="ACU53555.1"/>
    </source>
</evidence>
<dbReference type="InterPro" id="IPR013216">
    <property type="entry name" value="Methyltransf_11"/>
</dbReference>
<dbReference type="AlphaFoldDB" id="C7LXU7"/>